<evidence type="ECO:0000313" key="2">
    <source>
        <dbReference type="Proteomes" id="UP000216207"/>
    </source>
</evidence>
<comment type="caution">
    <text evidence="1">The sequence shown here is derived from an EMBL/GenBank/DDBJ whole genome shotgun (WGS) entry which is preliminary data.</text>
</comment>
<name>A0A268NW15_SHOCL</name>
<protein>
    <submittedName>
        <fullName evidence="1">Uncharacterized protein</fullName>
    </submittedName>
</protein>
<dbReference type="RefSeq" id="WP_095327041.1">
    <property type="nucleotide sequence ID" value="NZ_NPCC01000030.1"/>
</dbReference>
<dbReference type="EMBL" id="NPCC01000030">
    <property type="protein sequence ID" value="PAE87713.1"/>
    <property type="molecule type" value="Genomic_DNA"/>
</dbReference>
<reference evidence="1 2" key="1">
    <citation type="submission" date="2017-07" db="EMBL/GenBank/DDBJ databases">
        <title>Isolation and whole genome analysis of endospore-forming bacteria from heroin.</title>
        <authorList>
            <person name="Kalinowski J."/>
            <person name="Ahrens B."/>
            <person name="Al-Dilaimi A."/>
            <person name="Winkler A."/>
            <person name="Wibberg D."/>
            <person name="Schleenbecker U."/>
            <person name="Ruckert C."/>
            <person name="Wolfel R."/>
            <person name="Grass G."/>
        </authorList>
    </citation>
    <scope>NUCLEOTIDE SEQUENCE [LARGE SCALE GENOMIC DNA]</scope>
    <source>
        <strain evidence="1 2">7539</strain>
    </source>
</reference>
<organism evidence="1 2">
    <name type="scientific">Shouchella clausii</name>
    <name type="common">Alkalihalobacillus clausii</name>
    <dbReference type="NCBI Taxonomy" id="79880"/>
    <lineage>
        <taxon>Bacteria</taxon>
        <taxon>Bacillati</taxon>
        <taxon>Bacillota</taxon>
        <taxon>Bacilli</taxon>
        <taxon>Bacillales</taxon>
        <taxon>Bacillaceae</taxon>
        <taxon>Shouchella</taxon>
    </lineage>
</organism>
<dbReference type="AlphaFoldDB" id="A0A268NW15"/>
<proteinExistence type="predicted"/>
<dbReference type="Proteomes" id="UP000216207">
    <property type="component" value="Unassembled WGS sequence"/>
</dbReference>
<evidence type="ECO:0000313" key="1">
    <source>
        <dbReference type="EMBL" id="PAE87713.1"/>
    </source>
</evidence>
<sequence>MSEEAKYYVTIGLHDGGFEMEILVGSAETKVEAERIAKSSKFHIGYLYDDKLVIKGNVLTIKKEQTDRYQFRVCREWKPVVSHEDYEDITWAEAVEYLIEEENRALPFSLESYYYGIHPEPPFML</sequence>
<accession>A0A268NW15</accession>
<gene>
    <name evidence="1" type="ORF">CHH72_16890</name>
</gene>